<organism evidence="8 9">
    <name type="scientific">Bathycoccus prasinos</name>
    <dbReference type="NCBI Taxonomy" id="41875"/>
    <lineage>
        <taxon>Eukaryota</taxon>
        <taxon>Viridiplantae</taxon>
        <taxon>Chlorophyta</taxon>
        <taxon>Mamiellophyceae</taxon>
        <taxon>Mamiellales</taxon>
        <taxon>Bathycoccaceae</taxon>
        <taxon>Bathycoccus</taxon>
    </lineage>
</organism>
<protein>
    <recommendedName>
        <fullName evidence="5">Fucosyltransferase</fullName>
        <ecNumber evidence="5">2.4.1.-</ecNumber>
    </recommendedName>
</protein>
<reference evidence="8 9" key="1">
    <citation type="submission" date="2011-10" db="EMBL/GenBank/DDBJ databases">
        <authorList>
            <person name="Genoscope - CEA"/>
        </authorList>
    </citation>
    <scope>NUCLEOTIDE SEQUENCE [LARGE SCALE GENOMIC DNA]</scope>
    <source>
        <strain evidence="8 9">RCC 1105</strain>
    </source>
</reference>
<keyword evidence="5" id="KW-0812">Transmembrane</keyword>
<dbReference type="AlphaFoldDB" id="K8EQ81"/>
<dbReference type="UniPathway" id="UPA00378"/>
<evidence type="ECO:0000313" key="9">
    <source>
        <dbReference type="Proteomes" id="UP000198341"/>
    </source>
</evidence>
<feature type="compositionally biased region" description="Low complexity" evidence="6">
    <location>
        <begin position="607"/>
        <end position="619"/>
    </location>
</feature>
<dbReference type="GO" id="GO:0046920">
    <property type="term" value="F:alpha-(1-&gt;3)-fucosyltransferase activity"/>
    <property type="evidence" value="ECO:0007669"/>
    <property type="project" value="TreeGrafter"/>
</dbReference>
<comment type="similarity">
    <text evidence="2 5">Belongs to the glycosyltransferase 10 family.</text>
</comment>
<comment type="subcellular location">
    <subcellularLocation>
        <location evidence="5">Golgi apparatus</location>
        <location evidence="5">Golgi stack membrane</location>
        <topology evidence="5">Single-pass type II membrane protein</topology>
    </subcellularLocation>
</comment>
<dbReference type="InterPro" id="IPR055270">
    <property type="entry name" value="Glyco_tran_10_C"/>
</dbReference>
<feature type="compositionally biased region" description="Acidic residues" evidence="6">
    <location>
        <begin position="849"/>
        <end position="865"/>
    </location>
</feature>
<keyword evidence="5" id="KW-0472">Membrane</keyword>
<accession>K8EQ81</accession>
<keyword evidence="3 5" id="KW-0328">Glycosyltransferase</keyword>
<proteinExistence type="inferred from homology"/>
<feature type="compositionally biased region" description="Low complexity" evidence="6">
    <location>
        <begin position="1"/>
        <end position="13"/>
    </location>
</feature>
<gene>
    <name evidence="8" type="ordered locus">Bathy15g02210</name>
</gene>
<feature type="compositionally biased region" description="Low complexity" evidence="6">
    <location>
        <begin position="580"/>
        <end position="598"/>
    </location>
</feature>
<evidence type="ECO:0000256" key="2">
    <source>
        <dbReference type="ARBA" id="ARBA00008919"/>
    </source>
</evidence>
<dbReference type="GeneID" id="19011517"/>
<dbReference type="Pfam" id="PF00852">
    <property type="entry name" value="Glyco_transf_10"/>
    <property type="match status" value="1"/>
</dbReference>
<dbReference type="GO" id="GO:0032580">
    <property type="term" value="C:Golgi cisterna membrane"/>
    <property type="evidence" value="ECO:0007669"/>
    <property type="project" value="UniProtKB-SubCell"/>
</dbReference>
<dbReference type="OrthoDB" id="498742at2759"/>
<keyword evidence="5" id="KW-0333">Golgi apparatus</keyword>
<evidence type="ECO:0000256" key="4">
    <source>
        <dbReference type="ARBA" id="ARBA00022679"/>
    </source>
</evidence>
<name>K8EQ81_9CHLO</name>
<evidence type="ECO:0000259" key="7">
    <source>
        <dbReference type="Pfam" id="PF00852"/>
    </source>
</evidence>
<dbReference type="PANTHER" id="PTHR11929:SF194">
    <property type="entry name" value="ALPHA-(1,3)-FUCOSYLTRANSFERASE 10"/>
    <property type="match status" value="1"/>
</dbReference>
<sequence>MTTTTTRGTTTTGDVPDDPQRQPLLVTSQKKKKDEDSISFAAALRDGRKVREKRRFFIIVFATIIIASCFVGAISKKSKLSSFSSLGASPLTMRNLHEIFKESNANSGDPVISALKRDNLFNVQTFPERASEYQGDLHDQIGADASWFHKPIKGINEENEGKFKMCLMGGIESWDVVYVDNAQTLTEPGLCFGEIVDADTASKPGGFADCDVRVFNQGAFLWGNRYIDPKTKGDEIKVFKPPPKANPNQVDFYYAHEAANHFGKELADPRSIANMDYMATFAMKENAVWYGFGPSVEQLIGNFQSFQIPREERVPSVAYLGLDCMPSRAGVLNEISKVFPVSSIGGCANNFEKPDGDPGRGGSPKAQNAYLAPFMFYFSVENGIQCPDYITEKMWGALARGSIPVYFGWDGIEEYIPSKDAIIDLRDYPTPESLAEKLRLVATNDDAYNQMHAWRYQDPNSWPLAFRNLVREVSEDMKGSLCNVLKAGPSPNHPRAKVQGYCADGSHSVEEFHDGTGMETAVLFGKKVGSFQYSLTTTPGHADEIHIGEWQRFMEKTCDELSGKCYRLKGDEAFHFVEPEQQQQQQQQIEQQQQQQQIEKTEHAEVQPEQQKQQQQGFQGDRVDEVISVEPVLAMEEDCVPGVPTPGVDNCHSKEEQVGNPVTEEVHPAFANTRPNCNPAKPCIAGVPVAGIGCCTEEERAIHVRLDAHVEHRPVEVLAVPVAMHQEQQQEAVVVPQPGLEVQREQQPATEEEVPKPKVLAVPLDCNPDPACQPLKEITPGVMDCCAKTVSLDRLLAQDTVVAAEGIVEQQQQQPEAAVVTPEILSPEVKELREELQEAKEEQVQEIEKELEEAKEELKEQEESDGNSNSGDIISDVGEDTPSLATAPVIEGEQEAPKVVELPSEADAKFEARVFEWGPGHEVVPNDA</sequence>
<dbReference type="InterPro" id="IPR001503">
    <property type="entry name" value="Glyco_trans_10"/>
</dbReference>
<dbReference type="PANTHER" id="PTHR11929">
    <property type="entry name" value="ALPHA- 1,3 -FUCOSYLTRANSFERASE"/>
    <property type="match status" value="1"/>
</dbReference>
<dbReference type="KEGG" id="bpg:Bathy15g02210"/>
<dbReference type="eggNOG" id="KOG2619">
    <property type="taxonomic scope" value="Eukaryota"/>
</dbReference>
<evidence type="ECO:0000256" key="3">
    <source>
        <dbReference type="ARBA" id="ARBA00022676"/>
    </source>
</evidence>
<dbReference type="SUPFAM" id="SSF53756">
    <property type="entry name" value="UDP-Glycosyltransferase/glycogen phosphorylase"/>
    <property type="match status" value="1"/>
</dbReference>
<dbReference type="EC" id="2.4.1.-" evidence="5"/>
<comment type="pathway">
    <text evidence="1">Protein modification; protein glycosylation.</text>
</comment>
<dbReference type="EMBL" id="FO082264">
    <property type="protein sequence ID" value="CCO20094.1"/>
    <property type="molecule type" value="Genomic_DNA"/>
</dbReference>
<evidence type="ECO:0000256" key="1">
    <source>
        <dbReference type="ARBA" id="ARBA00004922"/>
    </source>
</evidence>
<feature type="region of interest" description="Disordered" evidence="6">
    <location>
        <begin position="579"/>
        <end position="621"/>
    </location>
</feature>
<dbReference type="Proteomes" id="UP000198341">
    <property type="component" value="Chromosome 15"/>
</dbReference>
<keyword evidence="4 5" id="KW-0808">Transferase</keyword>
<dbReference type="RefSeq" id="XP_007509008.1">
    <property type="nucleotide sequence ID" value="XM_007508946.1"/>
</dbReference>
<feature type="region of interest" description="Disordered" evidence="6">
    <location>
        <begin position="842"/>
        <end position="896"/>
    </location>
</feature>
<feature type="transmembrane region" description="Helical" evidence="5">
    <location>
        <begin position="56"/>
        <end position="75"/>
    </location>
</feature>
<keyword evidence="9" id="KW-1185">Reference proteome</keyword>
<evidence type="ECO:0000256" key="6">
    <source>
        <dbReference type="SAM" id="MobiDB-lite"/>
    </source>
</evidence>
<feature type="region of interest" description="Disordered" evidence="6">
    <location>
        <begin position="1"/>
        <end position="23"/>
    </location>
</feature>
<evidence type="ECO:0000313" key="8">
    <source>
        <dbReference type="EMBL" id="CCO20094.1"/>
    </source>
</evidence>
<evidence type="ECO:0000256" key="5">
    <source>
        <dbReference type="RuleBase" id="RU003832"/>
    </source>
</evidence>
<dbReference type="Gene3D" id="3.40.50.11660">
    <property type="entry name" value="Glycosyl transferase family 10, C-terminal domain"/>
    <property type="match status" value="1"/>
</dbReference>
<feature type="domain" description="Fucosyltransferase C-terminal" evidence="7">
    <location>
        <begin position="327"/>
        <end position="462"/>
    </location>
</feature>
<keyword evidence="5" id="KW-1133">Transmembrane helix</keyword>
<dbReference type="InterPro" id="IPR038577">
    <property type="entry name" value="GT10-like_C_sf"/>
</dbReference>